<keyword evidence="1" id="KW-0614">Plasmid</keyword>
<protein>
    <submittedName>
        <fullName evidence="1">Uncharacterized protein</fullName>
    </submittedName>
</protein>
<dbReference type="RefSeq" id="WP_274338719.1">
    <property type="nucleotide sequence ID" value="NZ_CP118109.1"/>
</dbReference>
<proteinExistence type="predicted"/>
<keyword evidence="2" id="KW-1185">Reference proteome</keyword>
<dbReference type="Proteomes" id="UP001221519">
    <property type="component" value="Plasmid unnamed1"/>
</dbReference>
<reference evidence="1 2" key="1">
    <citation type="submission" date="2023-02" db="EMBL/GenBank/DDBJ databases">
        <title>Pathogen: clinical or host-associated sample.</title>
        <authorList>
            <person name="Hergert J."/>
            <person name="Casey R."/>
            <person name="Wagner J."/>
            <person name="Young E.L."/>
            <person name="Oakeson K.F."/>
        </authorList>
    </citation>
    <scope>NUCLEOTIDE SEQUENCE [LARGE SCALE GENOMIC DNA]</scope>
    <source>
        <strain evidence="1 2">2022CK-00829</strain>
        <plasmid evidence="1 2">unnamed1</plasmid>
    </source>
</reference>
<evidence type="ECO:0000313" key="1">
    <source>
        <dbReference type="EMBL" id="WDI05126.1"/>
    </source>
</evidence>
<evidence type="ECO:0000313" key="2">
    <source>
        <dbReference type="Proteomes" id="UP001221519"/>
    </source>
</evidence>
<geneLocation type="plasmid" evidence="1 2">
    <name>unnamed1</name>
</geneLocation>
<dbReference type="EMBL" id="CP118109">
    <property type="protein sequence ID" value="WDI05126.1"/>
    <property type="molecule type" value="Genomic_DNA"/>
</dbReference>
<accession>A0ABY7XK17</accession>
<organism evidence="1 2">
    <name type="scientific">Paenibacillus urinalis</name>
    <dbReference type="NCBI Taxonomy" id="521520"/>
    <lineage>
        <taxon>Bacteria</taxon>
        <taxon>Bacillati</taxon>
        <taxon>Bacillota</taxon>
        <taxon>Bacilli</taxon>
        <taxon>Bacillales</taxon>
        <taxon>Paenibacillaceae</taxon>
        <taxon>Paenibacillus</taxon>
    </lineage>
</organism>
<gene>
    <name evidence="1" type="ORF">PUW25_25295</name>
</gene>
<name>A0ABY7XK17_9BACL</name>
<sequence>MAINAGTSMENYTRSFSSFAGSDIVATFNGRLIGELQAITYSVTREVAPIYTMGSPDARSFSRGKRGISGSLVFTQFDRDALLSEMEKTYSGAPAMQTFQQYKANMDDDLIFGLKNTERGYGISAWDDEMTRLGYAKTGANSFDDSNLTGFYVPEYADQLMPFNITITGANEYGQRMGMEIYGIQVLNEGSGFSVDDVITAKAYTFVARKLKGVRPKDNLRNEGSDGMISTVGDLFRTVL</sequence>